<dbReference type="OrthoDB" id="5103750at2759"/>
<comment type="caution">
    <text evidence="6">The sequence shown here is derived from an EMBL/GenBank/DDBJ whole genome shotgun (WGS) entry which is preliminary data.</text>
</comment>
<accession>A0A9P9ELR4</accession>
<keyword evidence="3" id="KW-0274">FAD</keyword>
<dbReference type="InterPro" id="IPR050315">
    <property type="entry name" value="FAD-oxidoreductase_2"/>
</dbReference>
<keyword evidence="2" id="KW-0285">Flavoprotein</keyword>
<dbReference type="AlphaFoldDB" id="A0A9P9ELR4"/>
<dbReference type="PANTHER" id="PTHR43400">
    <property type="entry name" value="FUMARATE REDUCTASE"/>
    <property type="match status" value="1"/>
</dbReference>
<dbReference type="InterPro" id="IPR003953">
    <property type="entry name" value="FAD-dep_OxRdtase_2_FAD-bd"/>
</dbReference>
<dbReference type="Pfam" id="PF00890">
    <property type="entry name" value="FAD_binding_2"/>
    <property type="match status" value="1"/>
</dbReference>
<keyword evidence="7" id="KW-1185">Reference proteome</keyword>
<dbReference type="InterPro" id="IPR027477">
    <property type="entry name" value="Succ_DH/fumarate_Rdtase_cat_sf"/>
</dbReference>
<evidence type="ECO:0000256" key="4">
    <source>
        <dbReference type="ARBA" id="ARBA00023002"/>
    </source>
</evidence>
<dbReference type="Gene3D" id="3.90.700.10">
    <property type="entry name" value="Succinate dehydrogenase/fumarate reductase flavoprotein, catalytic domain"/>
    <property type="match status" value="1"/>
</dbReference>
<evidence type="ECO:0000256" key="3">
    <source>
        <dbReference type="ARBA" id="ARBA00022827"/>
    </source>
</evidence>
<evidence type="ECO:0000313" key="6">
    <source>
        <dbReference type="EMBL" id="KAH7141825.1"/>
    </source>
</evidence>
<proteinExistence type="predicted"/>
<organism evidence="6 7">
    <name type="scientific">Dactylonectria macrodidyma</name>
    <dbReference type="NCBI Taxonomy" id="307937"/>
    <lineage>
        <taxon>Eukaryota</taxon>
        <taxon>Fungi</taxon>
        <taxon>Dikarya</taxon>
        <taxon>Ascomycota</taxon>
        <taxon>Pezizomycotina</taxon>
        <taxon>Sordariomycetes</taxon>
        <taxon>Hypocreomycetidae</taxon>
        <taxon>Hypocreales</taxon>
        <taxon>Nectriaceae</taxon>
        <taxon>Dactylonectria</taxon>
    </lineage>
</organism>
<feature type="domain" description="FAD-dependent oxidoreductase 2 FAD-binding" evidence="5">
    <location>
        <begin position="21"/>
        <end position="195"/>
    </location>
</feature>
<name>A0A9P9ELR4_9HYPO</name>
<evidence type="ECO:0000259" key="5">
    <source>
        <dbReference type="Pfam" id="PF00890"/>
    </source>
</evidence>
<dbReference type="PANTHER" id="PTHR43400:SF7">
    <property type="entry name" value="FAD-DEPENDENT OXIDOREDUCTASE 2 FAD BINDING DOMAIN-CONTAINING PROTEIN"/>
    <property type="match status" value="1"/>
</dbReference>
<dbReference type="EMBL" id="JAGMUV010000010">
    <property type="protein sequence ID" value="KAH7141825.1"/>
    <property type="molecule type" value="Genomic_DNA"/>
</dbReference>
<evidence type="ECO:0000313" key="7">
    <source>
        <dbReference type="Proteomes" id="UP000738349"/>
    </source>
</evidence>
<reference evidence="6" key="1">
    <citation type="journal article" date="2021" name="Nat. Commun.">
        <title>Genetic determinants of endophytism in the Arabidopsis root mycobiome.</title>
        <authorList>
            <person name="Mesny F."/>
            <person name="Miyauchi S."/>
            <person name="Thiergart T."/>
            <person name="Pickel B."/>
            <person name="Atanasova L."/>
            <person name="Karlsson M."/>
            <person name="Huettel B."/>
            <person name="Barry K.W."/>
            <person name="Haridas S."/>
            <person name="Chen C."/>
            <person name="Bauer D."/>
            <person name="Andreopoulos W."/>
            <person name="Pangilinan J."/>
            <person name="LaButti K."/>
            <person name="Riley R."/>
            <person name="Lipzen A."/>
            <person name="Clum A."/>
            <person name="Drula E."/>
            <person name="Henrissat B."/>
            <person name="Kohler A."/>
            <person name="Grigoriev I.V."/>
            <person name="Martin F.M."/>
            <person name="Hacquard S."/>
        </authorList>
    </citation>
    <scope>NUCLEOTIDE SEQUENCE</scope>
    <source>
        <strain evidence="6">MPI-CAGE-AT-0147</strain>
    </source>
</reference>
<sequence>MDRMTAWRFLYPPVALLEGIVVDVGGQRRGSEDLYGVRLTEAMITKASANGHLILDSTQWAKAKKQLPQQTSPLVGLQRAGWLYWDYTKAPSLGRLAVKLGVDSAGLGKTVEPYNDDIVSNKPDEMRKTTELCTPILKAPFYALDISAQDPLGIQAVLGLTLGGLRVDEDYSLLLIDQDKKISGLYAAGRTAAGVCSNGYISGLSLTDGMFSRRRAAEHALSVA</sequence>
<dbReference type="Proteomes" id="UP000738349">
    <property type="component" value="Unassembled WGS sequence"/>
</dbReference>
<evidence type="ECO:0000256" key="2">
    <source>
        <dbReference type="ARBA" id="ARBA00022630"/>
    </source>
</evidence>
<keyword evidence="4" id="KW-0560">Oxidoreductase</keyword>
<dbReference type="SUPFAM" id="SSF56425">
    <property type="entry name" value="Succinate dehydrogenase/fumarate reductase flavoprotein, catalytic domain"/>
    <property type="match status" value="1"/>
</dbReference>
<protein>
    <recommendedName>
        <fullName evidence="5">FAD-dependent oxidoreductase 2 FAD-binding domain-containing protein</fullName>
    </recommendedName>
</protein>
<evidence type="ECO:0000256" key="1">
    <source>
        <dbReference type="ARBA" id="ARBA00001974"/>
    </source>
</evidence>
<dbReference type="InterPro" id="IPR036188">
    <property type="entry name" value="FAD/NAD-bd_sf"/>
</dbReference>
<dbReference type="Gene3D" id="3.50.50.60">
    <property type="entry name" value="FAD/NAD(P)-binding domain"/>
    <property type="match status" value="1"/>
</dbReference>
<dbReference type="GO" id="GO:0016491">
    <property type="term" value="F:oxidoreductase activity"/>
    <property type="evidence" value="ECO:0007669"/>
    <property type="project" value="UniProtKB-KW"/>
</dbReference>
<gene>
    <name evidence="6" type="ORF">EDB81DRAFT_884882</name>
</gene>
<comment type="cofactor">
    <cofactor evidence="1">
        <name>FAD</name>
        <dbReference type="ChEBI" id="CHEBI:57692"/>
    </cofactor>
</comment>